<dbReference type="EMBL" id="VSRR010079547">
    <property type="protein sequence ID" value="MPC88978.1"/>
    <property type="molecule type" value="Genomic_DNA"/>
</dbReference>
<organism evidence="1 2">
    <name type="scientific">Portunus trituberculatus</name>
    <name type="common">Swimming crab</name>
    <name type="synonym">Neptunus trituberculatus</name>
    <dbReference type="NCBI Taxonomy" id="210409"/>
    <lineage>
        <taxon>Eukaryota</taxon>
        <taxon>Metazoa</taxon>
        <taxon>Ecdysozoa</taxon>
        <taxon>Arthropoda</taxon>
        <taxon>Crustacea</taxon>
        <taxon>Multicrustacea</taxon>
        <taxon>Malacostraca</taxon>
        <taxon>Eumalacostraca</taxon>
        <taxon>Eucarida</taxon>
        <taxon>Decapoda</taxon>
        <taxon>Pleocyemata</taxon>
        <taxon>Brachyura</taxon>
        <taxon>Eubrachyura</taxon>
        <taxon>Portunoidea</taxon>
        <taxon>Portunidae</taxon>
        <taxon>Portuninae</taxon>
        <taxon>Portunus</taxon>
    </lineage>
</organism>
<sequence length="16" mass="1882">MVKVYNHNVFVPIAHN</sequence>
<accession>A0A5B7J7T6</accession>
<evidence type="ECO:0000313" key="1">
    <source>
        <dbReference type="EMBL" id="MPC88978.1"/>
    </source>
</evidence>
<dbReference type="Proteomes" id="UP000324222">
    <property type="component" value="Unassembled WGS sequence"/>
</dbReference>
<gene>
    <name evidence="1" type="ORF">E2C01_083906</name>
</gene>
<keyword evidence="2" id="KW-1185">Reference proteome</keyword>
<evidence type="ECO:0000313" key="2">
    <source>
        <dbReference type="Proteomes" id="UP000324222"/>
    </source>
</evidence>
<reference evidence="1 2" key="1">
    <citation type="submission" date="2019-05" db="EMBL/GenBank/DDBJ databases">
        <title>Another draft genome of Portunus trituberculatus and its Hox gene families provides insights of decapod evolution.</title>
        <authorList>
            <person name="Jeong J.-H."/>
            <person name="Song I."/>
            <person name="Kim S."/>
            <person name="Choi T."/>
            <person name="Kim D."/>
            <person name="Ryu S."/>
            <person name="Kim W."/>
        </authorList>
    </citation>
    <scope>NUCLEOTIDE SEQUENCE [LARGE SCALE GENOMIC DNA]</scope>
    <source>
        <tissue evidence="1">Muscle</tissue>
    </source>
</reference>
<protein>
    <submittedName>
        <fullName evidence="1">Uncharacterized protein</fullName>
    </submittedName>
</protein>
<proteinExistence type="predicted"/>
<comment type="caution">
    <text evidence="1">The sequence shown here is derived from an EMBL/GenBank/DDBJ whole genome shotgun (WGS) entry which is preliminary data.</text>
</comment>
<name>A0A5B7J7T6_PORTR</name>
<dbReference type="AlphaFoldDB" id="A0A5B7J7T6"/>